<feature type="transmembrane region" description="Helical" evidence="1">
    <location>
        <begin position="92"/>
        <end position="112"/>
    </location>
</feature>
<proteinExistence type="predicted"/>
<evidence type="ECO:0000313" key="3">
    <source>
        <dbReference type="Proteomes" id="UP001556367"/>
    </source>
</evidence>
<evidence type="ECO:0000256" key="1">
    <source>
        <dbReference type="SAM" id="Phobius"/>
    </source>
</evidence>
<keyword evidence="3" id="KW-1185">Reference proteome</keyword>
<keyword evidence="1" id="KW-0472">Membrane</keyword>
<feature type="transmembrane region" description="Helical" evidence="1">
    <location>
        <begin position="197"/>
        <end position="221"/>
    </location>
</feature>
<evidence type="ECO:0000313" key="2">
    <source>
        <dbReference type="EMBL" id="KAL0950763.1"/>
    </source>
</evidence>
<gene>
    <name evidence="2" type="ORF">HGRIS_007531</name>
</gene>
<comment type="caution">
    <text evidence="2">The sequence shown here is derived from an EMBL/GenBank/DDBJ whole genome shotgun (WGS) entry which is preliminary data.</text>
</comment>
<keyword evidence="1" id="KW-0812">Transmembrane</keyword>
<dbReference type="EMBL" id="JASNQZ010000011">
    <property type="protein sequence ID" value="KAL0950763.1"/>
    <property type="molecule type" value="Genomic_DNA"/>
</dbReference>
<sequence>MAPSLVQSLLSLFSSDDELVRPDGPGALRLLELEYGPRSASSGGSPSRGWLHYFSPLWTSKYYKAIFHLMLVDFTYTLVAWIYVVVGVTCGMALLALVPLGLGLSFLTLLGARTFARGEIALQTFFYPDLAYPERYPPRPIFKRWRAPTADEVEIGFFPGGLIRENFFLRNAHAMFVDPTSYHAVLYFLFVKPVISAFIMVNLCVLIPISLVLVLPAPFVFRAAHKLGTWQANTALEWL</sequence>
<dbReference type="Proteomes" id="UP001556367">
    <property type="component" value="Unassembled WGS sequence"/>
</dbReference>
<accession>A0ABR3J554</accession>
<name>A0ABR3J554_9AGAR</name>
<reference evidence="3" key="1">
    <citation type="submission" date="2024-06" db="EMBL/GenBank/DDBJ databases">
        <title>Multi-omics analyses provide insights into the biosynthesis of the anticancer antibiotic pleurotin in Hohenbuehelia grisea.</title>
        <authorList>
            <person name="Weaver J.A."/>
            <person name="Alberti F."/>
        </authorList>
    </citation>
    <scope>NUCLEOTIDE SEQUENCE [LARGE SCALE GENOMIC DNA]</scope>
    <source>
        <strain evidence="3">T-177</strain>
    </source>
</reference>
<keyword evidence="1" id="KW-1133">Transmembrane helix</keyword>
<organism evidence="2 3">
    <name type="scientific">Hohenbuehelia grisea</name>
    <dbReference type="NCBI Taxonomy" id="104357"/>
    <lineage>
        <taxon>Eukaryota</taxon>
        <taxon>Fungi</taxon>
        <taxon>Dikarya</taxon>
        <taxon>Basidiomycota</taxon>
        <taxon>Agaricomycotina</taxon>
        <taxon>Agaricomycetes</taxon>
        <taxon>Agaricomycetidae</taxon>
        <taxon>Agaricales</taxon>
        <taxon>Pleurotineae</taxon>
        <taxon>Pleurotaceae</taxon>
        <taxon>Hohenbuehelia</taxon>
    </lineage>
</organism>
<protein>
    <recommendedName>
        <fullName evidence="4">Sensor domain-containing protein</fullName>
    </recommendedName>
</protein>
<evidence type="ECO:0008006" key="4">
    <source>
        <dbReference type="Google" id="ProtNLM"/>
    </source>
</evidence>
<feature type="transmembrane region" description="Helical" evidence="1">
    <location>
        <begin position="65"/>
        <end position="86"/>
    </location>
</feature>